<dbReference type="AlphaFoldDB" id="A0A9D4GDT5"/>
<sequence>METGSGLITTITILTKLPIKAKLTIEVTGPGRAHVKSVDGNSMTYQIPGVLQAGQYQENVTSSNATTWDQIRSKQQHDCQRIPMTLKVLQPTCPWCMLTLQRVTHL</sequence>
<name>A0A9D4GDT5_DREPO</name>
<accession>A0A9D4GDT5</accession>
<keyword evidence="2" id="KW-1185">Reference proteome</keyword>
<comment type="caution">
    <text evidence="1">The sequence shown here is derived from an EMBL/GenBank/DDBJ whole genome shotgun (WGS) entry which is preliminary data.</text>
</comment>
<gene>
    <name evidence="1" type="ORF">DPMN_143812</name>
</gene>
<dbReference type="Proteomes" id="UP000828390">
    <property type="component" value="Unassembled WGS sequence"/>
</dbReference>
<organism evidence="1 2">
    <name type="scientific">Dreissena polymorpha</name>
    <name type="common">Zebra mussel</name>
    <name type="synonym">Mytilus polymorpha</name>
    <dbReference type="NCBI Taxonomy" id="45954"/>
    <lineage>
        <taxon>Eukaryota</taxon>
        <taxon>Metazoa</taxon>
        <taxon>Spiralia</taxon>
        <taxon>Lophotrochozoa</taxon>
        <taxon>Mollusca</taxon>
        <taxon>Bivalvia</taxon>
        <taxon>Autobranchia</taxon>
        <taxon>Heteroconchia</taxon>
        <taxon>Euheterodonta</taxon>
        <taxon>Imparidentia</taxon>
        <taxon>Neoheterodontei</taxon>
        <taxon>Myida</taxon>
        <taxon>Dreissenoidea</taxon>
        <taxon>Dreissenidae</taxon>
        <taxon>Dreissena</taxon>
    </lineage>
</organism>
<reference evidence="1" key="2">
    <citation type="submission" date="2020-11" db="EMBL/GenBank/DDBJ databases">
        <authorList>
            <person name="McCartney M.A."/>
            <person name="Auch B."/>
            <person name="Kono T."/>
            <person name="Mallez S."/>
            <person name="Becker A."/>
            <person name="Gohl D.M."/>
            <person name="Silverstein K.A.T."/>
            <person name="Koren S."/>
            <person name="Bechman K.B."/>
            <person name="Herman A."/>
            <person name="Abrahante J.E."/>
            <person name="Garbe J."/>
        </authorList>
    </citation>
    <scope>NUCLEOTIDE SEQUENCE</scope>
    <source>
        <strain evidence="1">Duluth1</strain>
        <tissue evidence="1">Whole animal</tissue>
    </source>
</reference>
<reference evidence="1" key="1">
    <citation type="journal article" date="2019" name="bioRxiv">
        <title>The Genome of the Zebra Mussel, Dreissena polymorpha: A Resource for Invasive Species Research.</title>
        <authorList>
            <person name="McCartney M.A."/>
            <person name="Auch B."/>
            <person name="Kono T."/>
            <person name="Mallez S."/>
            <person name="Zhang Y."/>
            <person name="Obille A."/>
            <person name="Becker A."/>
            <person name="Abrahante J.E."/>
            <person name="Garbe J."/>
            <person name="Badalamenti J.P."/>
            <person name="Herman A."/>
            <person name="Mangelson H."/>
            <person name="Liachko I."/>
            <person name="Sullivan S."/>
            <person name="Sone E.D."/>
            <person name="Koren S."/>
            <person name="Silverstein K.A.T."/>
            <person name="Beckman K.B."/>
            <person name="Gohl D.M."/>
        </authorList>
    </citation>
    <scope>NUCLEOTIDE SEQUENCE</scope>
    <source>
        <strain evidence="1">Duluth1</strain>
        <tissue evidence="1">Whole animal</tissue>
    </source>
</reference>
<dbReference type="EMBL" id="JAIWYP010000006">
    <property type="protein sequence ID" value="KAH3815290.1"/>
    <property type="molecule type" value="Genomic_DNA"/>
</dbReference>
<evidence type="ECO:0000313" key="2">
    <source>
        <dbReference type="Proteomes" id="UP000828390"/>
    </source>
</evidence>
<evidence type="ECO:0000313" key="1">
    <source>
        <dbReference type="EMBL" id="KAH3815290.1"/>
    </source>
</evidence>
<protein>
    <submittedName>
        <fullName evidence="1">Uncharacterized protein</fullName>
    </submittedName>
</protein>
<proteinExistence type="predicted"/>